<dbReference type="STRING" id="83449.BON30_20250"/>
<dbReference type="GO" id="GO:0016787">
    <property type="term" value="F:hydrolase activity"/>
    <property type="evidence" value="ECO:0007669"/>
    <property type="project" value="UniProtKB-KW"/>
</dbReference>
<dbReference type="AlphaFoldDB" id="A0A1L9B8I9"/>
<dbReference type="InterPro" id="IPR029058">
    <property type="entry name" value="AB_hydrolase_fold"/>
</dbReference>
<dbReference type="InterPro" id="IPR050266">
    <property type="entry name" value="AB_hydrolase_sf"/>
</dbReference>
<sequence>MSNTSPERKLAAIHDIELSYEVRGRGEPLLLLHGFTGAGSDWRYVFDLDALAREFQLILPDLRGHGGSTNPSGALTIRQCALDVLALLDHLGLERTLAIGYSLGGNTLLHLATRSPQRVKRMVLVAATPYYPAQARKLMAAMTEETRSPAEWAEMRARHVHGDAQIRDLWRIGRGFADSYDDMNFTPPLLSTIAAPTLLVNGDQDPLYPPTLSLELFQAIPDARLWIIPNGGHGPIFGEHREAFARTALDFVRGSQATARP</sequence>
<dbReference type="Gene3D" id="3.40.50.1820">
    <property type="entry name" value="alpha/beta hydrolase"/>
    <property type="match status" value="1"/>
</dbReference>
<dbReference type="PANTHER" id="PTHR43798">
    <property type="entry name" value="MONOACYLGLYCEROL LIPASE"/>
    <property type="match status" value="1"/>
</dbReference>
<feature type="domain" description="AB hydrolase-1" evidence="2">
    <location>
        <begin position="29"/>
        <end position="246"/>
    </location>
</feature>
<dbReference type="Pfam" id="PF12697">
    <property type="entry name" value="Abhydrolase_6"/>
    <property type="match status" value="1"/>
</dbReference>
<evidence type="ECO:0000259" key="2">
    <source>
        <dbReference type="Pfam" id="PF12697"/>
    </source>
</evidence>
<dbReference type="SUPFAM" id="SSF53474">
    <property type="entry name" value="alpha/beta-Hydrolases"/>
    <property type="match status" value="1"/>
</dbReference>
<dbReference type="RefSeq" id="WP_071900025.1">
    <property type="nucleotide sequence ID" value="NZ_MPIN01000005.1"/>
</dbReference>
<keyword evidence="4" id="KW-1185">Reference proteome</keyword>
<keyword evidence="1 3" id="KW-0378">Hydrolase</keyword>
<reference evidence="3 4" key="2">
    <citation type="submission" date="2016-12" db="EMBL/GenBank/DDBJ databases">
        <title>Draft Genome Sequence of Cystobacter ferrugineus Strain Cbfe23.</title>
        <authorList>
            <person name="Akbar S."/>
            <person name="Dowd S.E."/>
            <person name="Stevens D.C."/>
        </authorList>
    </citation>
    <scope>NUCLEOTIDE SEQUENCE [LARGE SCALE GENOMIC DNA]</scope>
    <source>
        <strain evidence="3 4">Cbfe23</strain>
    </source>
</reference>
<dbReference type="EMBL" id="MPIN01000005">
    <property type="protein sequence ID" value="OJH38577.1"/>
    <property type="molecule type" value="Genomic_DNA"/>
</dbReference>
<dbReference type="Proteomes" id="UP000182229">
    <property type="component" value="Unassembled WGS sequence"/>
</dbReference>
<dbReference type="InterPro" id="IPR000073">
    <property type="entry name" value="AB_hydrolase_1"/>
</dbReference>
<protein>
    <submittedName>
        <fullName evidence="3">Alpha/beta hydrolase</fullName>
    </submittedName>
</protein>
<dbReference type="PANTHER" id="PTHR43798:SF31">
    <property type="entry name" value="AB HYDROLASE SUPERFAMILY PROTEIN YCLE"/>
    <property type="match status" value="1"/>
</dbReference>
<dbReference type="GO" id="GO:0016020">
    <property type="term" value="C:membrane"/>
    <property type="evidence" value="ECO:0007669"/>
    <property type="project" value="TreeGrafter"/>
</dbReference>
<reference evidence="4" key="1">
    <citation type="submission" date="2016-11" db="EMBL/GenBank/DDBJ databases">
        <authorList>
            <person name="Shukria A."/>
            <person name="Stevens D.C."/>
        </authorList>
    </citation>
    <scope>NUCLEOTIDE SEQUENCE [LARGE SCALE GENOMIC DNA]</scope>
    <source>
        <strain evidence="4">Cbfe23</strain>
    </source>
</reference>
<name>A0A1L9B8I9_9BACT</name>
<accession>A0A1L9B8I9</accession>
<organism evidence="3 4">
    <name type="scientific">Cystobacter ferrugineus</name>
    <dbReference type="NCBI Taxonomy" id="83449"/>
    <lineage>
        <taxon>Bacteria</taxon>
        <taxon>Pseudomonadati</taxon>
        <taxon>Myxococcota</taxon>
        <taxon>Myxococcia</taxon>
        <taxon>Myxococcales</taxon>
        <taxon>Cystobacterineae</taxon>
        <taxon>Archangiaceae</taxon>
        <taxon>Cystobacter</taxon>
    </lineage>
</organism>
<dbReference type="PRINTS" id="PR00111">
    <property type="entry name" value="ABHYDROLASE"/>
</dbReference>
<gene>
    <name evidence="3" type="ORF">BON30_20250</name>
</gene>
<evidence type="ECO:0000313" key="3">
    <source>
        <dbReference type="EMBL" id="OJH38577.1"/>
    </source>
</evidence>
<proteinExistence type="predicted"/>
<evidence type="ECO:0000256" key="1">
    <source>
        <dbReference type="ARBA" id="ARBA00022801"/>
    </source>
</evidence>
<evidence type="ECO:0000313" key="4">
    <source>
        <dbReference type="Proteomes" id="UP000182229"/>
    </source>
</evidence>
<comment type="caution">
    <text evidence="3">The sequence shown here is derived from an EMBL/GenBank/DDBJ whole genome shotgun (WGS) entry which is preliminary data.</text>
</comment>